<name>A0A3E2H060_SCYLI</name>
<evidence type="ECO:0000313" key="2">
    <source>
        <dbReference type="EMBL" id="RFU26748.1"/>
    </source>
</evidence>
<keyword evidence="3" id="KW-1185">Reference proteome</keyword>
<keyword evidence="1" id="KW-0812">Transmembrane</keyword>
<accession>A0A3E2H060</accession>
<dbReference type="EMBL" id="NCSJ02000245">
    <property type="protein sequence ID" value="RFU26748.1"/>
    <property type="molecule type" value="Genomic_DNA"/>
</dbReference>
<evidence type="ECO:0000313" key="3">
    <source>
        <dbReference type="Proteomes" id="UP000258309"/>
    </source>
</evidence>
<proteinExistence type="predicted"/>
<dbReference type="SUPFAM" id="SSF53448">
    <property type="entry name" value="Nucleotide-diphospho-sugar transferases"/>
    <property type="match status" value="1"/>
</dbReference>
<comment type="caution">
    <text evidence="2">The sequence shown here is derived from an EMBL/GenBank/DDBJ whole genome shotgun (WGS) entry which is preliminary data.</text>
</comment>
<gene>
    <name evidence="2" type="ORF">B7463_g9597</name>
</gene>
<dbReference type="InterPro" id="IPR050587">
    <property type="entry name" value="GNT1/Glycosyltrans_8"/>
</dbReference>
<feature type="non-terminal residue" evidence="2">
    <location>
        <position position="368"/>
    </location>
</feature>
<sequence>MDSVHPRTQRGHRRIFIAPDPAMAGTQSSLQPSFLQMLKSKRFRTVAATAIFLITILIFFAPPEYVRGFRSAQFEPSTDQSVDWSRFAYAQYVTNTEYLCNSVMLFERLHTLGTKADKLMMYPADFSVGDTSVEGRLLLKAKNEYGVKLTPIEVQRRQSGDHTWAESYTKLLAFNQTQYERVLGLDSDSTVIQLMDELFLLPPCPVAMPRAYWLDDKDNFLSSQIVLVQPSAMEFERVTKAIASAGPDDYDMEIFNNLYGKSAMIIPHRRYDLITRAFREDHKVSYLGNEVEEWDPDQVLEEAKFLHFSDWPVPKPWIPDYSKIEEYKPPCTDDGKNCRAQTLWLGFYSDFAKRREEVCSIKVPPKPS</sequence>
<dbReference type="OrthoDB" id="2014201at2759"/>
<dbReference type="InterPro" id="IPR029044">
    <property type="entry name" value="Nucleotide-diphossugar_trans"/>
</dbReference>
<dbReference type="OMA" id="AFNQTDY"/>
<organism evidence="2 3">
    <name type="scientific">Scytalidium lignicola</name>
    <name type="common">Hyphomycete</name>
    <dbReference type="NCBI Taxonomy" id="5539"/>
    <lineage>
        <taxon>Eukaryota</taxon>
        <taxon>Fungi</taxon>
        <taxon>Dikarya</taxon>
        <taxon>Ascomycota</taxon>
        <taxon>Pezizomycotina</taxon>
        <taxon>Leotiomycetes</taxon>
        <taxon>Leotiomycetes incertae sedis</taxon>
        <taxon>Scytalidium</taxon>
    </lineage>
</organism>
<feature type="non-terminal residue" evidence="2">
    <location>
        <position position="1"/>
    </location>
</feature>
<reference evidence="2 3" key="1">
    <citation type="submission" date="2018-05" db="EMBL/GenBank/DDBJ databases">
        <title>Draft genome sequence of Scytalidium lignicola DSM 105466, a ubiquitous saprotrophic fungus.</title>
        <authorList>
            <person name="Buettner E."/>
            <person name="Gebauer A.M."/>
            <person name="Hofrichter M."/>
            <person name="Liers C."/>
            <person name="Kellner H."/>
        </authorList>
    </citation>
    <scope>NUCLEOTIDE SEQUENCE [LARGE SCALE GENOMIC DNA]</scope>
    <source>
        <strain evidence="2 3">DSM 105466</strain>
    </source>
</reference>
<evidence type="ECO:0000256" key="1">
    <source>
        <dbReference type="SAM" id="Phobius"/>
    </source>
</evidence>
<dbReference type="Proteomes" id="UP000258309">
    <property type="component" value="Unassembled WGS sequence"/>
</dbReference>
<keyword evidence="1" id="KW-1133">Transmembrane helix</keyword>
<keyword evidence="1" id="KW-0472">Membrane</keyword>
<dbReference type="STRING" id="5539.A0A3E2H060"/>
<protein>
    <submittedName>
        <fullName evidence="2">Uncharacterized protein</fullName>
    </submittedName>
</protein>
<dbReference type="AlphaFoldDB" id="A0A3E2H060"/>
<dbReference type="PANTHER" id="PTHR11183">
    <property type="entry name" value="GLYCOGENIN SUBFAMILY MEMBER"/>
    <property type="match status" value="1"/>
</dbReference>
<dbReference type="Gene3D" id="3.90.550.10">
    <property type="entry name" value="Spore Coat Polysaccharide Biosynthesis Protein SpsA, Chain A"/>
    <property type="match status" value="1"/>
</dbReference>
<feature type="transmembrane region" description="Helical" evidence="1">
    <location>
        <begin position="43"/>
        <end position="61"/>
    </location>
</feature>